<name>A0A8B3FLH4_9ACTN</name>
<feature type="binding site" evidence="10">
    <location>
        <position position="100"/>
    </location>
    <ligand>
        <name>L-glutamine</name>
        <dbReference type="ChEBI" id="CHEBI:58359"/>
    </ligand>
</feature>
<dbReference type="OrthoDB" id="9763290at2"/>
<evidence type="ECO:0000313" key="13">
    <source>
        <dbReference type="EMBL" id="RLP09616.1"/>
    </source>
</evidence>
<dbReference type="GO" id="GO:0004066">
    <property type="term" value="F:asparagine synthase (glutamine-hydrolyzing) activity"/>
    <property type="evidence" value="ECO:0007669"/>
    <property type="project" value="UniProtKB-EC"/>
</dbReference>
<dbReference type="SUPFAM" id="SSF56235">
    <property type="entry name" value="N-terminal nucleophile aminohydrolases (Ntn hydrolases)"/>
    <property type="match status" value="1"/>
</dbReference>
<evidence type="ECO:0000256" key="7">
    <source>
        <dbReference type="ARBA" id="ARBA00022962"/>
    </source>
</evidence>
<dbReference type="InterPro" id="IPR017932">
    <property type="entry name" value="GATase_2_dom"/>
</dbReference>
<evidence type="ECO:0000256" key="8">
    <source>
        <dbReference type="ARBA" id="ARBA00048741"/>
    </source>
</evidence>
<dbReference type="EMBL" id="RCIW01000010">
    <property type="protein sequence ID" value="RLP09616.1"/>
    <property type="molecule type" value="Genomic_DNA"/>
</dbReference>
<dbReference type="InterPro" id="IPR006426">
    <property type="entry name" value="Asn_synth_AEB"/>
</dbReference>
<keyword evidence="5 10" id="KW-0067">ATP-binding</keyword>
<dbReference type="Pfam" id="PF13537">
    <property type="entry name" value="GATase_7"/>
    <property type="match status" value="1"/>
</dbReference>
<evidence type="ECO:0000256" key="6">
    <source>
        <dbReference type="ARBA" id="ARBA00022888"/>
    </source>
</evidence>
<dbReference type="NCBIfam" id="TIGR01536">
    <property type="entry name" value="asn_synth_AEB"/>
    <property type="match status" value="1"/>
</dbReference>
<feature type="domain" description="Glutamine amidotransferase type-2" evidence="12">
    <location>
        <begin position="2"/>
        <end position="213"/>
    </location>
</feature>
<reference evidence="13 14" key="1">
    <citation type="submission" date="2018-10" db="EMBL/GenBank/DDBJ databases">
        <title>Propionibacterium australiense Genome Sequencing and Assembly.</title>
        <authorList>
            <person name="Bernier A.-M."/>
            <person name="Bernard K."/>
        </authorList>
    </citation>
    <scope>NUCLEOTIDE SEQUENCE [LARGE SCALE GENOMIC DNA]</scope>
    <source>
        <strain evidence="13 14">NML98A078</strain>
    </source>
</reference>
<feature type="binding site" evidence="10">
    <location>
        <position position="292"/>
    </location>
    <ligand>
        <name>ATP</name>
        <dbReference type="ChEBI" id="CHEBI:30616"/>
    </ligand>
</feature>
<feature type="binding site" evidence="10">
    <location>
        <begin position="365"/>
        <end position="366"/>
    </location>
    <ligand>
        <name>ATP</name>
        <dbReference type="ChEBI" id="CHEBI:30616"/>
    </ligand>
</feature>
<keyword evidence="7 9" id="KW-0315">Glutamine amidotransferase</keyword>
<dbReference type="GO" id="GO:0005524">
    <property type="term" value="F:ATP binding"/>
    <property type="evidence" value="ECO:0007669"/>
    <property type="project" value="UniProtKB-KW"/>
</dbReference>
<dbReference type="PIRSF" id="PIRSF001589">
    <property type="entry name" value="Asn_synthetase_glu-h"/>
    <property type="match status" value="1"/>
</dbReference>
<dbReference type="PANTHER" id="PTHR43284:SF1">
    <property type="entry name" value="ASPARAGINE SYNTHETASE"/>
    <property type="match status" value="1"/>
</dbReference>
<dbReference type="InterPro" id="IPR029055">
    <property type="entry name" value="Ntn_hydrolases_N"/>
</dbReference>
<dbReference type="Gene3D" id="3.60.20.10">
    <property type="entry name" value="Glutamine Phosphoribosylpyrophosphate, subunit 1, domain 1"/>
    <property type="match status" value="1"/>
</dbReference>
<comment type="similarity">
    <text evidence="2">Belongs to the asparagine synthetase family.</text>
</comment>
<dbReference type="PANTHER" id="PTHR43284">
    <property type="entry name" value="ASPARAGINE SYNTHETASE (GLUTAMINE-HYDROLYZING)"/>
    <property type="match status" value="1"/>
</dbReference>
<dbReference type="AlphaFoldDB" id="A0A8B3FLH4"/>
<comment type="catalytic activity">
    <reaction evidence="8">
        <text>L-aspartate + L-glutamine + ATP + H2O = L-asparagine + L-glutamate + AMP + diphosphate + H(+)</text>
        <dbReference type="Rhea" id="RHEA:12228"/>
        <dbReference type="ChEBI" id="CHEBI:15377"/>
        <dbReference type="ChEBI" id="CHEBI:15378"/>
        <dbReference type="ChEBI" id="CHEBI:29985"/>
        <dbReference type="ChEBI" id="CHEBI:29991"/>
        <dbReference type="ChEBI" id="CHEBI:30616"/>
        <dbReference type="ChEBI" id="CHEBI:33019"/>
        <dbReference type="ChEBI" id="CHEBI:58048"/>
        <dbReference type="ChEBI" id="CHEBI:58359"/>
        <dbReference type="ChEBI" id="CHEBI:456215"/>
        <dbReference type="EC" id="6.3.5.4"/>
    </reaction>
</comment>
<dbReference type="InterPro" id="IPR014729">
    <property type="entry name" value="Rossmann-like_a/b/a_fold"/>
</dbReference>
<evidence type="ECO:0000256" key="3">
    <source>
        <dbReference type="ARBA" id="ARBA00012737"/>
    </source>
</evidence>
<feature type="site" description="Important for beta-aspartyl-AMP intermediate formation" evidence="11">
    <location>
        <position position="367"/>
    </location>
</feature>
<feature type="active site" description="For GATase activity" evidence="9">
    <location>
        <position position="2"/>
    </location>
</feature>
<evidence type="ECO:0000256" key="1">
    <source>
        <dbReference type="ARBA" id="ARBA00005187"/>
    </source>
</evidence>
<dbReference type="PROSITE" id="PS51278">
    <property type="entry name" value="GATASE_TYPE_2"/>
    <property type="match status" value="1"/>
</dbReference>
<dbReference type="EC" id="6.3.5.4" evidence="3"/>
<evidence type="ECO:0000313" key="14">
    <source>
        <dbReference type="Proteomes" id="UP000279336"/>
    </source>
</evidence>
<dbReference type="Pfam" id="PF00733">
    <property type="entry name" value="Asn_synthase"/>
    <property type="match status" value="1"/>
</dbReference>
<proteinExistence type="inferred from homology"/>
<comment type="pathway">
    <text evidence="1">Amino-acid biosynthesis; L-asparagine biosynthesis; L-asparagine from L-aspartate (L-Gln route): step 1/1.</text>
</comment>
<evidence type="ECO:0000256" key="9">
    <source>
        <dbReference type="PIRSR" id="PIRSR001589-1"/>
    </source>
</evidence>
<keyword evidence="6 9" id="KW-0061">Asparagine biosynthesis</keyword>
<dbReference type="Proteomes" id="UP000279336">
    <property type="component" value="Unassembled WGS sequence"/>
</dbReference>
<keyword evidence="13" id="KW-0436">Ligase</keyword>
<evidence type="ECO:0000256" key="2">
    <source>
        <dbReference type="ARBA" id="ARBA00005752"/>
    </source>
</evidence>
<dbReference type="CDD" id="cd00712">
    <property type="entry name" value="AsnB"/>
    <property type="match status" value="1"/>
</dbReference>
<gene>
    <name evidence="13" type="primary">asnB</name>
    <name evidence="13" type="ORF">D7U36_07405</name>
</gene>
<dbReference type="GO" id="GO:0006529">
    <property type="term" value="P:asparagine biosynthetic process"/>
    <property type="evidence" value="ECO:0007669"/>
    <property type="project" value="UniProtKB-KW"/>
</dbReference>
<evidence type="ECO:0000256" key="11">
    <source>
        <dbReference type="PIRSR" id="PIRSR001589-3"/>
    </source>
</evidence>
<accession>A0A8B3FLH4</accession>
<evidence type="ECO:0000256" key="4">
    <source>
        <dbReference type="ARBA" id="ARBA00022741"/>
    </source>
</evidence>
<dbReference type="RefSeq" id="WP_119161861.1">
    <property type="nucleotide sequence ID" value="NZ_LR134442.1"/>
</dbReference>
<dbReference type="InterPro" id="IPR001962">
    <property type="entry name" value="Asn_synthase"/>
</dbReference>
<protein>
    <recommendedName>
        <fullName evidence="3">asparagine synthase (glutamine-hydrolyzing)</fullName>
        <ecNumber evidence="3">6.3.5.4</ecNumber>
    </recommendedName>
</protein>
<keyword evidence="9" id="KW-0028">Amino-acid biosynthesis</keyword>
<dbReference type="GO" id="GO:0005829">
    <property type="term" value="C:cytosol"/>
    <property type="evidence" value="ECO:0007669"/>
    <property type="project" value="TreeGrafter"/>
</dbReference>
<evidence type="ECO:0000259" key="12">
    <source>
        <dbReference type="PROSITE" id="PS51278"/>
    </source>
</evidence>
<dbReference type="SUPFAM" id="SSF52402">
    <property type="entry name" value="Adenine nucleotide alpha hydrolases-like"/>
    <property type="match status" value="1"/>
</dbReference>
<organism evidence="13 14">
    <name type="scientific">Propionibacterium australiense</name>
    <dbReference type="NCBI Taxonomy" id="119981"/>
    <lineage>
        <taxon>Bacteria</taxon>
        <taxon>Bacillati</taxon>
        <taxon>Actinomycetota</taxon>
        <taxon>Actinomycetes</taxon>
        <taxon>Propionibacteriales</taxon>
        <taxon>Propionibacteriaceae</taxon>
        <taxon>Propionibacterium</taxon>
    </lineage>
</organism>
<sequence>MCGVVGLFRPEGVGVEDELLAARMLRTVVHRGPDAQTVGRSDSVVLGSARLAIVDVSFGDQPFSDESGSILVVFNGEITNHRELFLRFRALGHRFASHCDGEVIAHAYEEFGMAFPEYLDGQFAIALYDRRNNRMVLVRDRLGICPLVWSWDGTTLSFASEAKALFAVNLPDPQPDPRGLAQLCYFGTTVAPHTMFAGVNALPAGHYLVVNPTGSPKLTRYWQLRCAEPGAGRRLDWEAAREELDSLLTRAVGRCAQGEFTPVVYLSGGVDSAFVTALARRHVRGQLTALSVGSTDPKLDETGLAAKAADYLGVSLVSEVMADNEIATVFSSLMWHLETPTLSTESAALHALACRASGLSKVILSGEGADEAFAGYQAFKQSRQLRWIWDSPRPIRGMVSRALGSRLASKCLVPVDGRLGRIRDAFGFIPAQAVEWEFYREVFAPILTEPAGILLEADIPLATVDFDRGLFARTSHLSASLAVSYEVMLGNYLLGPHGDRVLAGASVEGRYPFLDREVVEFAASLDDQTKIGQGCNKVLLRLAAQDQVGPEVAWRPKKRFTMPFASPFTSRKAPELYRYLMAPQTINDFGYFDAERVATVLDQLDRPVVSGSRGREYLAKLRQGLLVTLVATTQLWHHTFFDTVARPSSLETDHLDSSMGGRHV</sequence>
<dbReference type="InterPro" id="IPR033738">
    <property type="entry name" value="AsnB_N"/>
</dbReference>
<evidence type="ECO:0000256" key="5">
    <source>
        <dbReference type="ARBA" id="ARBA00022840"/>
    </source>
</evidence>
<dbReference type="CDD" id="cd01991">
    <property type="entry name" value="Asn_synthase_B_C"/>
    <property type="match status" value="1"/>
</dbReference>
<keyword evidence="4 10" id="KW-0547">Nucleotide-binding</keyword>
<dbReference type="Gene3D" id="3.40.50.620">
    <property type="entry name" value="HUPs"/>
    <property type="match status" value="2"/>
</dbReference>
<comment type="caution">
    <text evidence="13">The sequence shown here is derived from an EMBL/GenBank/DDBJ whole genome shotgun (WGS) entry which is preliminary data.</text>
</comment>
<evidence type="ECO:0000256" key="10">
    <source>
        <dbReference type="PIRSR" id="PIRSR001589-2"/>
    </source>
</evidence>
<dbReference type="InterPro" id="IPR051786">
    <property type="entry name" value="ASN_synthetase/amidase"/>
</dbReference>